<name>A0A8J5LJ83_ZINOF</name>
<keyword evidence="1" id="KW-0732">Signal</keyword>
<feature type="chain" id="PRO_5035287521" description="Transmembrane protein" evidence="1">
    <location>
        <begin position="24"/>
        <end position="81"/>
    </location>
</feature>
<keyword evidence="3" id="KW-1185">Reference proteome</keyword>
<sequence length="81" mass="8931">MGRIRQSFLAVILLILLFQTSSGDLELGTNVAEPPNTAYLLSKMETRVELEFTVLDYDYGGHNGRHEHIKGKPGGTSSKNP</sequence>
<proteinExistence type="predicted"/>
<evidence type="ECO:0008006" key="4">
    <source>
        <dbReference type="Google" id="ProtNLM"/>
    </source>
</evidence>
<evidence type="ECO:0000313" key="3">
    <source>
        <dbReference type="Proteomes" id="UP000734854"/>
    </source>
</evidence>
<dbReference type="AlphaFoldDB" id="A0A8J5LJ83"/>
<organism evidence="2 3">
    <name type="scientific">Zingiber officinale</name>
    <name type="common">Ginger</name>
    <name type="synonym">Amomum zingiber</name>
    <dbReference type="NCBI Taxonomy" id="94328"/>
    <lineage>
        <taxon>Eukaryota</taxon>
        <taxon>Viridiplantae</taxon>
        <taxon>Streptophyta</taxon>
        <taxon>Embryophyta</taxon>
        <taxon>Tracheophyta</taxon>
        <taxon>Spermatophyta</taxon>
        <taxon>Magnoliopsida</taxon>
        <taxon>Liliopsida</taxon>
        <taxon>Zingiberales</taxon>
        <taxon>Zingiberaceae</taxon>
        <taxon>Zingiber</taxon>
    </lineage>
</organism>
<dbReference type="EMBL" id="JACMSC010000006">
    <property type="protein sequence ID" value="KAG6517428.1"/>
    <property type="molecule type" value="Genomic_DNA"/>
</dbReference>
<dbReference type="PANTHER" id="PTHR34467:SF1">
    <property type="entry name" value="OS05G0542300 PROTEIN"/>
    <property type="match status" value="1"/>
</dbReference>
<evidence type="ECO:0000313" key="2">
    <source>
        <dbReference type="EMBL" id="KAG6517428.1"/>
    </source>
</evidence>
<accession>A0A8J5LJ83</accession>
<gene>
    <name evidence="2" type="ORF">ZIOFF_020820</name>
</gene>
<reference evidence="2 3" key="1">
    <citation type="submission" date="2020-08" db="EMBL/GenBank/DDBJ databases">
        <title>Plant Genome Project.</title>
        <authorList>
            <person name="Zhang R.-G."/>
        </authorList>
    </citation>
    <scope>NUCLEOTIDE SEQUENCE [LARGE SCALE GENOMIC DNA]</scope>
    <source>
        <tissue evidence="2">Rhizome</tissue>
    </source>
</reference>
<dbReference type="PANTHER" id="PTHR34467">
    <property type="entry name" value="TRANSMEMBRANE PROTEIN"/>
    <property type="match status" value="1"/>
</dbReference>
<evidence type="ECO:0000256" key="1">
    <source>
        <dbReference type="SAM" id="SignalP"/>
    </source>
</evidence>
<comment type="caution">
    <text evidence="2">The sequence shown here is derived from an EMBL/GenBank/DDBJ whole genome shotgun (WGS) entry which is preliminary data.</text>
</comment>
<feature type="signal peptide" evidence="1">
    <location>
        <begin position="1"/>
        <end position="23"/>
    </location>
</feature>
<dbReference type="Proteomes" id="UP000734854">
    <property type="component" value="Unassembled WGS sequence"/>
</dbReference>
<protein>
    <recommendedName>
        <fullName evidence="4">Transmembrane protein</fullName>
    </recommendedName>
</protein>